<dbReference type="EMBL" id="MUJZ01038054">
    <property type="protein sequence ID" value="OTF76320.1"/>
    <property type="molecule type" value="Genomic_DNA"/>
</dbReference>
<accession>A0A1Y3B665</accession>
<feature type="region of interest" description="Disordered" evidence="1">
    <location>
        <begin position="1"/>
        <end position="22"/>
    </location>
</feature>
<proteinExistence type="predicted"/>
<keyword evidence="3" id="KW-1185">Reference proteome</keyword>
<evidence type="ECO:0000313" key="3">
    <source>
        <dbReference type="Proteomes" id="UP000194236"/>
    </source>
</evidence>
<feature type="compositionally biased region" description="Polar residues" evidence="1">
    <location>
        <begin position="1"/>
        <end position="10"/>
    </location>
</feature>
<dbReference type="AlphaFoldDB" id="A0A1Y3B665"/>
<evidence type="ECO:0000313" key="2">
    <source>
        <dbReference type="EMBL" id="OTF76320.1"/>
    </source>
</evidence>
<name>A0A1Y3B665_EURMA</name>
<protein>
    <submittedName>
        <fullName evidence="2">Uncharacterized protein</fullName>
    </submittedName>
</protein>
<organism evidence="2 3">
    <name type="scientific">Euroglyphus maynei</name>
    <name type="common">Mayne's house dust mite</name>
    <dbReference type="NCBI Taxonomy" id="6958"/>
    <lineage>
        <taxon>Eukaryota</taxon>
        <taxon>Metazoa</taxon>
        <taxon>Ecdysozoa</taxon>
        <taxon>Arthropoda</taxon>
        <taxon>Chelicerata</taxon>
        <taxon>Arachnida</taxon>
        <taxon>Acari</taxon>
        <taxon>Acariformes</taxon>
        <taxon>Sarcoptiformes</taxon>
        <taxon>Astigmata</taxon>
        <taxon>Psoroptidia</taxon>
        <taxon>Analgoidea</taxon>
        <taxon>Pyroglyphidae</taxon>
        <taxon>Pyroglyphinae</taxon>
        <taxon>Euroglyphus</taxon>
    </lineage>
</organism>
<comment type="caution">
    <text evidence="2">The sequence shown here is derived from an EMBL/GenBank/DDBJ whole genome shotgun (WGS) entry which is preliminary data.</text>
</comment>
<evidence type="ECO:0000256" key="1">
    <source>
        <dbReference type="SAM" id="MobiDB-lite"/>
    </source>
</evidence>
<sequence>MPPSIQSYGARSTTSITTNRSRTLHGSRKIRLHWWERRPILANAFFIDLQKGSYLAAIYTL</sequence>
<gene>
    <name evidence="2" type="ORF">BLA29_015466</name>
</gene>
<feature type="non-terminal residue" evidence="2">
    <location>
        <position position="61"/>
    </location>
</feature>
<reference evidence="2 3" key="1">
    <citation type="submission" date="2017-03" db="EMBL/GenBank/DDBJ databases">
        <title>Genome Survey of Euroglyphus maynei.</title>
        <authorList>
            <person name="Arlian L.G."/>
            <person name="Morgan M.S."/>
            <person name="Rider S.D."/>
        </authorList>
    </citation>
    <scope>NUCLEOTIDE SEQUENCE [LARGE SCALE GENOMIC DNA]</scope>
    <source>
        <strain evidence="2">Arlian Lab</strain>
        <tissue evidence="2">Whole body</tissue>
    </source>
</reference>
<dbReference type="Proteomes" id="UP000194236">
    <property type="component" value="Unassembled WGS sequence"/>
</dbReference>
<dbReference type="OrthoDB" id="8174021at2759"/>
<feature type="compositionally biased region" description="Low complexity" evidence="1">
    <location>
        <begin position="11"/>
        <end position="21"/>
    </location>
</feature>